<name>A0A7E4VM00_PANRE</name>
<dbReference type="AlphaFoldDB" id="A0A7E4VM00"/>
<feature type="region of interest" description="Disordered" evidence="1">
    <location>
        <begin position="73"/>
        <end position="104"/>
    </location>
</feature>
<dbReference type="WBParaSite" id="Pan_g22817.t1">
    <property type="protein sequence ID" value="Pan_g22817.t1"/>
    <property type="gene ID" value="Pan_g22817"/>
</dbReference>
<feature type="compositionally biased region" description="Polar residues" evidence="1">
    <location>
        <begin position="73"/>
        <end position="84"/>
    </location>
</feature>
<proteinExistence type="predicted"/>
<reference evidence="3" key="2">
    <citation type="submission" date="2020-10" db="UniProtKB">
        <authorList>
            <consortium name="WormBaseParasite"/>
        </authorList>
    </citation>
    <scope>IDENTIFICATION</scope>
</reference>
<keyword evidence="2" id="KW-1185">Reference proteome</keyword>
<dbReference type="Proteomes" id="UP000492821">
    <property type="component" value="Unassembled WGS sequence"/>
</dbReference>
<sequence length="104" mass="11884">MFLAATKQVDSNKLNAFRISTPPNQCSSYEGTMLTENIEETCDWLVQMHEITRNNTTWTEFIPKLADRQTSIQRQRGTLGTMKTPTKLPKFSTDAESLKINNND</sequence>
<reference evidence="2" key="1">
    <citation type="journal article" date="2013" name="Genetics">
        <title>The draft genome and transcriptome of Panagrellus redivivus are shaped by the harsh demands of a free-living lifestyle.</title>
        <authorList>
            <person name="Srinivasan J."/>
            <person name="Dillman A.R."/>
            <person name="Macchietto M.G."/>
            <person name="Heikkinen L."/>
            <person name="Lakso M."/>
            <person name="Fracchia K.M."/>
            <person name="Antoshechkin I."/>
            <person name="Mortazavi A."/>
            <person name="Wong G."/>
            <person name="Sternberg P.W."/>
        </authorList>
    </citation>
    <scope>NUCLEOTIDE SEQUENCE [LARGE SCALE GENOMIC DNA]</scope>
    <source>
        <strain evidence="2">MT8872</strain>
    </source>
</reference>
<protein>
    <submittedName>
        <fullName evidence="3">Uncharacterized protein</fullName>
    </submittedName>
</protein>
<evidence type="ECO:0000313" key="3">
    <source>
        <dbReference type="WBParaSite" id="Pan_g22817.t1"/>
    </source>
</evidence>
<organism evidence="2 3">
    <name type="scientific">Panagrellus redivivus</name>
    <name type="common">Microworm</name>
    <dbReference type="NCBI Taxonomy" id="6233"/>
    <lineage>
        <taxon>Eukaryota</taxon>
        <taxon>Metazoa</taxon>
        <taxon>Ecdysozoa</taxon>
        <taxon>Nematoda</taxon>
        <taxon>Chromadorea</taxon>
        <taxon>Rhabditida</taxon>
        <taxon>Tylenchina</taxon>
        <taxon>Panagrolaimomorpha</taxon>
        <taxon>Panagrolaimoidea</taxon>
        <taxon>Panagrolaimidae</taxon>
        <taxon>Panagrellus</taxon>
    </lineage>
</organism>
<evidence type="ECO:0000256" key="1">
    <source>
        <dbReference type="SAM" id="MobiDB-lite"/>
    </source>
</evidence>
<accession>A0A7E4VM00</accession>
<evidence type="ECO:0000313" key="2">
    <source>
        <dbReference type="Proteomes" id="UP000492821"/>
    </source>
</evidence>